<organism evidence="2 3">
    <name type="scientific">Janthinobacterium psychrotolerans</name>
    <dbReference type="NCBI Taxonomy" id="1747903"/>
    <lineage>
        <taxon>Bacteria</taxon>
        <taxon>Pseudomonadati</taxon>
        <taxon>Pseudomonadota</taxon>
        <taxon>Betaproteobacteria</taxon>
        <taxon>Burkholderiales</taxon>
        <taxon>Oxalobacteraceae</taxon>
        <taxon>Janthinobacterium</taxon>
    </lineage>
</organism>
<dbReference type="RefSeq" id="WP_065306041.1">
    <property type="nucleotide sequence ID" value="NZ_LOCQ01000033.1"/>
</dbReference>
<keyword evidence="1" id="KW-1133">Transmembrane helix</keyword>
<gene>
    <name evidence="2" type="ORF">ASR47_103036</name>
</gene>
<evidence type="ECO:0008006" key="4">
    <source>
        <dbReference type="Google" id="ProtNLM"/>
    </source>
</evidence>
<feature type="transmembrane region" description="Helical" evidence="1">
    <location>
        <begin position="35"/>
        <end position="53"/>
    </location>
</feature>
<name>A0A1A7C6R7_9BURK</name>
<reference evidence="2 3" key="1">
    <citation type="submission" date="2016-04" db="EMBL/GenBank/DDBJ databases">
        <title>Draft genome sequence of Janthinobacterium psychrotolerans sp. nov., isolated from freshwater sediments in Denmark.</title>
        <authorList>
            <person name="Gong X."/>
            <person name="Skrivergaard S."/>
            <person name="Korsgaard B.S."/>
            <person name="Schreiber L."/>
            <person name="Marshall I.P."/>
            <person name="Finster K."/>
            <person name="Schramm A."/>
        </authorList>
    </citation>
    <scope>NUCLEOTIDE SEQUENCE [LARGE SCALE GENOMIC DNA]</scope>
    <source>
        <strain evidence="2 3">S3-2</strain>
    </source>
</reference>
<accession>A0A1A7C6R7</accession>
<evidence type="ECO:0000313" key="2">
    <source>
        <dbReference type="EMBL" id="OBV41407.1"/>
    </source>
</evidence>
<dbReference type="Proteomes" id="UP000092713">
    <property type="component" value="Unassembled WGS sequence"/>
</dbReference>
<comment type="caution">
    <text evidence="2">The sequence shown here is derived from an EMBL/GenBank/DDBJ whole genome shotgun (WGS) entry which is preliminary data.</text>
</comment>
<keyword evidence="3" id="KW-1185">Reference proteome</keyword>
<dbReference type="PATRIC" id="fig|1747903.4.peg.5087"/>
<feature type="transmembrane region" description="Helical" evidence="1">
    <location>
        <begin position="12"/>
        <end position="28"/>
    </location>
</feature>
<dbReference type="OrthoDB" id="8704084at2"/>
<sequence length="112" mass="11800">MSGTLSSKRPKAILLSALVFPGTGHLLLGRKARGALFLLPSLVALLLVIRNIMERTGQIMDQINSGALPLDVQLITEKVAALSANDGPGMQLAVGVLVACWIAALVDLLFIK</sequence>
<protein>
    <recommendedName>
        <fullName evidence="4">Diacylglycerol kinase</fullName>
    </recommendedName>
</protein>
<dbReference type="EMBL" id="LOCQ01000033">
    <property type="protein sequence ID" value="OBV41407.1"/>
    <property type="molecule type" value="Genomic_DNA"/>
</dbReference>
<keyword evidence="1" id="KW-0472">Membrane</keyword>
<dbReference type="STRING" id="1747903.ASR47_103036"/>
<dbReference type="AlphaFoldDB" id="A0A1A7C6R7"/>
<evidence type="ECO:0000313" key="3">
    <source>
        <dbReference type="Proteomes" id="UP000092713"/>
    </source>
</evidence>
<keyword evidence="1" id="KW-0812">Transmembrane</keyword>
<feature type="transmembrane region" description="Helical" evidence="1">
    <location>
        <begin position="92"/>
        <end position="111"/>
    </location>
</feature>
<evidence type="ECO:0000256" key="1">
    <source>
        <dbReference type="SAM" id="Phobius"/>
    </source>
</evidence>
<proteinExistence type="predicted"/>